<protein>
    <recommendedName>
        <fullName evidence="2">F-box domain-containing protein</fullName>
    </recommendedName>
</protein>
<dbReference type="SUPFAM" id="SSF52047">
    <property type="entry name" value="RNI-like"/>
    <property type="match status" value="1"/>
</dbReference>
<accession>A0A8H8CHV1</accession>
<gene>
    <name evidence="1" type="ORF">JR316_010075</name>
</gene>
<comment type="caution">
    <text evidence="1">The sequence shown here is derived from an EMBL/GenBank/DDBJ whole genome shotgun (WGS) entry which is preliminary data.</text>
</comment>
<dbReference type="InterPro" id="IPR032675">
    <property type="entry name" value="LRR_dom_sf"/>
</dbReference>
<evidence type="ECO:0000313" key="1">
    <source>
        <dbReference type="EMBL" id="KAG5165379.1"/>
    </source>
</evidence>
<name>A0A8H8CHV1_PSICU</name>
<dbReference type="Gene3D" id="3.80.10.10">
    <property type="entry name" value="Ribonuclease Inhibitor"/>
    <property type="match status" value="1"/>
</dbReference>
<dbReference type="EMBL" id="JAFIQS010000010">
    <property type="protein sequence ID" value="KAG5165379.1"/>
    <property type="molecule type" value="Genomic_DNA"/>
</dbReference>
<proteinExistence type="predicted"/>
<reference evidence="1" key="1">
    <citation type="submission" date="2021-02" db="EMBL/GenBank/DDBJ databases">
        <title>Psilocybe cubensis genome.</title>
        <authorList>
            <person name="Mckernan K.J."/>
            <person name="Crawford S."/>
            <person name="Trippe A."/>
            <person name="Kane L.T."/>
            <person name="Mclaughlin S."/>
        </authorList>
    </citation>
    <scope>NUCLEOTIDE SEQUENCE [LARGE SCALE GENOMIC DNA]</scope>
    <source>
        <strain evidence="1">MGC-MH-2018</strain>
    </source>
</reference>
<dbReference type="AlphaFoldDB" id="A0A8H8CHV1"/>
<sequence>MVHWYMQIVLPHVRRWRSLDVNFAHQAHNLGKATLLGLSSPAPLLEELSLRYRDIDDTQEFLLFAAFTPRLRRLTVDGIRLVWMPSLFGNLNFLDYTHHGFTSGHQAVQDMISVLAVTTRITELHVLFPRGHLACLPSRRQIVTQHVVLPYLKQLVLKVDGSDIPFEIAHLVTLISSPNISILRLIDLKRAHQSYQSLKSFFYVYSLPQSLRSIYIGHAWYDPSMVNAMINSLPHLCKISIRRSRSPAQALEMHPRATAMFGPANHTNRRIFYPARFDDFDIQCFQPSK</sequence>
<organism evidence="1">
    <name type="scientific">Psilocybe cubensis</name>
    <name type="common">Psychedelic mushroom</name>
    <name type="synonym">Stropharia cubensis</name>
    <dbReference type="NCBI Taxonomy" id="181762"/>
    <lineage>
        <taxon>Eukaryota</taxon>
        <taxon>Fungi</taxon>
        <taxon>Dikarya</taxon>
        <taxon>Basidiomycota</taxon>
        <taxon>Agaricomycotina</taxon>
        <taxon>Agaricomycetes</taxon>
        <taxon>Agaricomycetidae</taxon>
        <taxon>Agaricales</taxon>
        <taxon>Agaricineae</taxon>
        <taxon>Strophariaceae</taxon>
        <taxon>Psilocybe</taxon>
    </lineage>
</organism>
<dbReference type="OrthoDB" id="3181259at2759"/>
<evidence type="ECO:0008006" key="2">
    <source>
        <dbReference type="Google" id="ProtNLM"/>
    </source>
</evidence>